<reference evidence="7" key="1">
    <citation type="submission" date="2022-10" db="EMBL/GenBank/DDBJ databases">
        <title>Chitiniphilus purpureus sp. nov., a novel chitin-degrading bacterium isolated from crawfish pond sediment.</title>
        <authorList>
            <person name="Li K."/>
        </authorList>
    </citation>
    <scope>NUCLEOTIDE SEQUENCE</scope>
    <source>
        <strain evidence="7">CD1</strain>
    </source>
</reference>
<evidence type="ECO:0000256" key="4">
    <source>
        <dbReference type="ARBA" id="ARBA00032089"/>
    </source>
</evidence>
<gene>
    <name evidence="7" type="primary">mreC</name>
    <name evidence="7" type="ORF">N8I74_17655</name>
</gene>
<evidence type="ECO:0000256" key="2">
    <source>
        <dbReference type="ARBA" id="ARBA00013855"/>
    </source>
</evidence>
<evidence type="ECO:0000259" key="6">
    <source>
        <dbReference type="Pfam" id="PF04085"/>
    </source>
</evidence>
<dbReference type="PANTHER" id="PTHR34138">
    <property type="entry name" value="CELL SHAPE-DETERMINING PROTEIN MREC"/>
    <property type="match status" value="1"/>
</dbReference>
<evidence type="ECO:0000313" key="8">
    <source>
        <dbReference type="Proteomes" id="UP001061302"/>
    </source>
</evidence>
<dbReference type="Pfam" id="PF04085">
    <property type="entry name" value="MreC"/>
    <property type="match status" value="1"/>
</dbReference>
<comment type="similarity">
    <text evidence="1 5">Belongs to the MreC family.</text>
</comment>
<dbReference type="PIRSF" id="PIRSF038471">
    <property type="entry name" value="MreC"/>
    <property type="match status" value="1"/>
</dbReference>
<protein>
    <recommendedName>
        <fullName evidence="2 5">Cell shape-determining protein MreC</fullName>
    </recommendedName>
    <alternativeName>
        <fullName evidence="4 5">Cell shape protein MreC</fullName>
    </alternativeName>
</protein>
<accession>A0ABY6DLB2</accession>
<evidence type="ECO:0000256" key="1">
    <source>
        <dbReference type="ARBA" id="ARBA00009369"/>
    </source>
</evidence>
<evidence type="ECO:0000256" key="3">
    <source>
        <dbReference type="ARBA" id="ARBA00022960"/>
    </source>
</evidence>
<comment type="function">
    <text evidence="5">Involved in formation and maintenance of cell shape.</text>
</comment>
<dbReference type="EMBL" id="CP106753">
    <property type="protein sequence ID" value="UXY15117.1"/>
    <property type="molecule type" value="Genomic_DNA"/>
</dbReference>
<organism evidence="7 8">
    <name type="scientific">Chitiniphilus purpureus</name>
    <dbReference type="NCBI Taxonomy" id="2981137"/>
    <lineage>
        <taxon>Bacteria</taxon>
        <taxon>Pseudomonadati</taxon>
        <taxon>Pseudomonadota</taxon>
        <taxon>Betaproteobacteria</taxon>
        <taxon>Neisseriales</taxon>
        <taxon>Chitinibacteraceae</taxon>
        <taxon>Chitiniphilus</taxon>
    </lineage>
</organism>
<dbReference type="PANTHER" id="PTHR34138:SF1">
    <property type="entry name" value="CELL SHAPE-DETERMINING PROTEIN MREC"/>
    <property type="match status" value="1"/>
</dbReference>
<dbReference type="Proteomes" id="UP001061302">
    <property type="component" value="Chromosome"/>
</dbReference>
<dbReference type="Gene3D" id="2.40.10.350">
    <property type="entry name" value="Rod shape-determining protein MreC, domain 2"/>
    <property type="match status" value="1"/>
</dbReference>
<name>A0ABY6DLB2_9NEIS</name>
<dbReference type="NCBIfam" id="TIGR00219">
    <property type="entry name" value="mreC"/>
    <property type="match status" value="1"/>
</dbReference>
<dbReference type="InterPro" id="IPR042177">
    <property type="entry name" value="Cell/Rod_1"/>
</dbReference>
<feature type="domain" description="Rod shape-determining protein MreC beta-barrel core" evidence="6">
    <location>
        <begin position="128"/>
        <end position="273"/>
    </location>
</feature>
<keyword evidence="8" id="KW-1185">Reference proteome</keyword>
<dbReference type="InterPro" id="IPR042175">
    <property type="entry name" value="Cell/Rod_MreC_2"/>
</dbReference>
<dbReference type="InterPro" id="IPR007221">
    <property type="entry name" value="MreC"/>
</dbReference>
<evidence type="ECO:0000313" key="7">
    <source>
        <dbReference type="EMBL" id="UXY15117.1"/>
    </source>
</evidence>
<keyword evidence="3 5" id="KW-0133">Cell shape</keyword>
<sequence>MQATQPAFFKQGPKPLTRLLIFSTLSIVLMVGDAHYAMLGRLREQVSFVLYPFQWLATAPFAALHSARDFFTRQTELIAENRKLNDALLTARAKAMQLDAVAAENAQLRALSEHRRTTSRPSQLAEILYNGRDPFSAKLIVDSGEQRGTRPGKIVVDTSGVVGQVVRVQPLTAEVRLISDRNHVVPVMVQRSQLRTVVYGMGAGHPLEVRYLPPNADIKVGDTLITSGLDGLYAPGLPVAKVARIERQAGSPFPRIEAQALAGIGQHRFLLILDNPAAPAPYPDASAVAAKRAP</sequence>
<dbReference type="RefSeq" id="WP_263124502.1">
    <property type="nucleotide sequence ID" value="NZ_CP106753.1"/>
</dbReference>
<evidence type="ECO:0000256" key="5">
    <source>
        <dbReference type="PIRNR" id="PIRNR038471"/>
    </source>
</evidence>
<dbReference type="Gene3D" id="2.40.10.340">
    <property type="entry name" value="Rod shape-determining protein MreC, domain 1"/>
    <property type="match status" value="1"/>
</dbReference>
<dbReference type="InterPro" id="IPR055342">
    <property type="entry name" value="MreC_beta-barrel_core"/>
</dbReference>
<proteinExistence type="inferred from homology"/>